<accession>A0A6J5KQ62</accession>
<name>A0A6J5KQ62_9CAUD</name>
<reference evidence="1" key="1">
    <citation type="submission" date="2020-04" db="EMBL/GenBank/DDBJ databases">
        <authorList>
            <person name="Chiriac C."/>
            <person name="Salcher M."/>
            <person name="Ghai R."/>
            <person name="Kavagutti S V."/>
        </authorList>
    </citation>
    <scope>NUCLEOTIDE SEQUENCE</scope>
</reference>
<gene>
    <name evidence="1" type="ORF">UFOVP37_2</name>
</gene>
<evidence type="ECO:0000313" key="1">
    <source>
        <dbReference type="EMBL" id="CAB4122349.1"/>
    </source>
</evidence>
<organism evidence="1">
    <name type="scientific">uncultured Caudovirales phage</name>
    <dbReference type="NCBI Taxonomy" id="2100421"/>
    <lineage>
        <taxon>Viruses</taxon>
        <taxon>Duplodnaviria</taxon>
        <taxon>Heunggongvirae</taxon>
        <taxon>Uroviricota</taxon>
        <taxon>Caudoviricetes</taxon>
        <taxon>Peduoviridae</taxon>
        <taxon>Maltschvirus</taxon>
        <taxon>Maltschvirus maltsch</taxon>
    </lineage>
</organism>
<sequence>MSAAYIEVSAEVRYWEDATINGAEDADGMLTPFKRGELWCPVIRLADGQIMDWPAGTVADIHFKVCDAGEYWLLDESKQRIGKWGGYYVPDDFLCPWVPGHGDYIIMTISAEGVIQKWSRPAIEWACECDDEDESQIRWKKLKAKGGAA</sequence>
<dbReference type="EMBL" id="LR796163">
    <property type="protein sequence ID" value="CAB4122349.1"/>
    <property type="molecule type" value="Genomic_DNA"/>
</dbReference>
<proteinExistence type="predicted"/>
<protein>
    <submittedName>
        <fullName evidence="1">Uncharacterized protein</fullName>
    </submittedName>
</protein>